<dbReference type="EMBL" id="CACVKT020003671">
    <property type="protein sequence ID" value="CAC5384922.1"/>
    <property type="molecule type" value="Genomic_DNA"/>
</dbReference>
<dbReference type="InterPro" id="IPR001680">
    <property type="entry name" value="WD40_rpt"/>
</dbReference>
<dbReference type="PROSITE" id="PS50082">
    <property type="entry name" value="WD_REPEATS_2"/>
    <property type="match status" value="2"/>
</dbReference>
<feature type="compositionally biased region" description="Basic and acidic residues" evidence="8">
    <location>
        <begin position="160"/>
        <end position="203"/>
    </location>
</feature>
<evidence type="ECO:0000256" key="8">
    <source>
        <dbReference type="SAM" id="MobiDB-lite"/>
    </source>
</evidence>
<protein>
    <submittedName>
        <fullName evidence="10">GTF3C2</fullName>
    </submittedName>
</protein>
<evidence type="ECO:0000256" key="3">
    <source>
        <dbReference type="ARBA" id="ARBA00022737"/>
    </source>
</evidence>
<feature type="region of interest" description="Disordered" evidence="8">
    <location>
        <begin position="106"/>
        <end position="203"/>
    </location>
</feature>
<dbReference type="GO" id="GO:0005634">
    <property type="term" value="C:nucleus"/>
    <property type="evidence" value="ECO:0007669"/>
    <property type="project" value="UniProtKB-SubCell"/>
</dbReference>
<dbReference type="PROSITE" id="PS00028">
    <property type="entry name" value="ZINC_FINGER_C2H2_1"/>
    <property type="match status" value="1"/>
</dbReference>
<feature type="compositionally biased region" description="Polar residues" evidence="8">
    <location>
        <begin position="257"/>
        <end position="267"/>
    </location>
</feature>
<evidence type="ECO:0000313" key="10">
    <source>
        <dbReference type="EMBL" id="CAC5384922.1"/>
    </source>
</evidence>
<dbReference type="InterPro" id="IPR019775">
    <property type="entry name" value="WD40_repeat_CS"/>
</dbReference>
<keyword evidence="11" id="KW-1185">Reference proteome</keyword>
<evidence type="ECO:0000256" key="7">
    <source>
        <dbReference type="SAM" id="Coils"/>
    </source>
</evidence>
<feature type="repeat" description="WD" evidence="6">
    <location>
        <begin position="1015"/>
        <end position="1056"/>
    </location>
</feature>
<reference evidence="10 11" key="1">
    <citation type="submission" date="2020-06" db="EMBL/GenBank/DDBJ databases">
        <authorList>
            <person name="Li R."/>
            <person name="Bekaert M."/>
        </authorList>
    </citation>
    <scope>NUCLEOTIDE SEQUENCE [LARGE SCALE GENOMIC DNA]</scope>
    <source>
        <strain evidence="11">wild</strain>
    </source>
</reference>
<feature type="compositionally biased region" description="Polar residues" evidence="8">
    <location>
        <begin position="59"/>
        <end position="71"/>
    </location>
</feature>
<dbReference type="Pfam" id="PF00400">
    <property type="entry name" value="WD40"/>
    <property type="match status" value="2"/>
</dbReference>
<dbReference type="PANTHER" id="PTHR15052">
    <property type="entry name" value="RNA POLYMERASE III TRANSCRIPTION INITIATION FACTOR COMPLEX SUBUNIT"/>
    <property type="match status" value="1"/>
</dbReference>
<keyword evidence="2 6" id="KW-0853">WD repeat</keyword>
<keyword evidence="3" id="KW-0677">Repeat</keyword>
<feature type="domain" description="C2H2-type" evidence="9">
    <location>
        <begin position="574"/>
        <end position="595"/>
    </location>
</feature>
<dbReference type="PROSITE" id="PS50294">
    <property type="entry name" value="WD_REPEATS_REGION"/>
    <property type="match status" value="1"/>
</dbReference>
<feature type="region of interest" description="Disordered" evidence="8">
    <location>
        <begin position="353"/>
        <end position="396"/>
    </location>
</feature>
<dbReference type="SUPFAM" id="SSF50978">
    <property type="entry name" value="WD40 repeat-like"/>
    <property type="match status" value="1"/>
</dbReference>
<evidence type="ECO:0000256" key="4">
    <source>
        <dbReference type="ARBA" id="ARBA00023163"/>
    </source>
</evidence>
<evidence type="ECO:0000256" key="1">
    <source>
        <dbReference type="ARBA" id="ARBA00004123"/>
    </source>
</evidence>
<evidence type="ECO:0000256" key="5">
    <source>
        <dbReference type="ARBA" id="ARBA00023242"/>
    </source>
</evidence>
<gene>
    <name evidence="10" type="ORF">MCOR_20520</name>
</gene>
<evidence type="ECO:0000256" key="2">
    <source>
        <dbReference type="ARBA" id="ARBA00022574"/>
    </source>
</evidence>
<organism evidence="10 11">
    <name type="scientific">Mytilus coruscus</name>
    <name type="common">Sea mussel</name>
    <dbReference type="NCBI Taxonomy" id="42192"/>
    <lineage>
        <taxon>Eukaryota</taxon>
        <taxon>Metazoa</taxon>
        <taxon>Spiralia</taxon>
        <taxon>Lophotrochozoa</taxon>
        <taxon>Mollusca</taxon>
        <taxon>Bivalvia</taxon>
        <taxon>Autobranchia</taxon>
        <taxon>Pteriomorphia</taxon>
        <taxon>Mytilida</taxon>
        <taxon>Mytiloidea</taxon>
        <taxon>Mytilidae</taxon>
        <taxon>Mytilinae</taxon>
        <taxon>Mytilus</taxon>
    </lineage>
</organism>
<feature type="region of interest" description="Disordered" evidence="8">
    <location>
        <begin position="248"/>
        <end position="273"/>
    </location>
</feature>
<feature type="compositionally biased region" description="Basic and acidic residues" evidence="8">
    <location>
        <begin position="361"/>
        <end position="376"/>
    </location>
</feature>
<keyword evidence="7" id="KW-0175">Coiled coil</keyword>
<sequence>MEKKKTKLSKSFKVSIPQNKKIPPLSCSPNQGSNVDKTSFIKSLHLITSDGSTDDEKINSSNISCDSENDLTSPDINIASESNISIEEYYWKNPWNNTPVHAHGLIDGKSSKSRKSSNSAVKQTIDIKSKEKKMTKMSSEIVYSHDKRSANSISKKRKINKSESEKNAVLENKKHSKQKLDEHDLDSRPQKGRLDTLRHDKKLLPKREKKIPIKLKDFCDDPKSEFTSDSASDVDIVTVSKEGVMFSSEHKNKKQNSMRNKWNTPSSSEKKRKKLYSFKEKFSEEVDPNNISNNVSNTLDEIGDALLNIAESIENKITPGKRTKSIKKFDTKSTSTANTVLESEEQHLEHVTCNKQMSDNPNEKLKDHSPESKKDVCLIGKGSNSGSKSKKKRLSEILPVPRKSKAKRKILDESEKELTDFENESDTTSEVSYKIARVEADEREVIPPTLENFPKETNLICSFAKKDRDSGLKIDKMTRNKKSKSSIELSTDGEGLIEIESQMLSNTESSPKCNIEKENEGDSATIQGRSLRNRRRNIGLNDYVQPKRRIYNKRTAKKSVISEDKIKDTEIHTCLRCQVIYSNLGHLKHHLMSFHNALWDKSCPEGLTDEKSLAIIIKKIGKLCCPKCGKELKHMHYYRKHVQWCGREHEKYFCDLCEKFIMIMWQHEHELMHVRKDKMEEIDKENASVLAEKEIVIGETSNDRKRLAAKKAEKLLIAINKSYEGAVDLTSDDKDPDAEVLSESSDEDVIMSGSYIDEEELEEIKVANDSKHMYTGSHFANTFYKNLEHCKEMDHCSNVQFPQFCPRVPEWNPLAEDDIKPYLPSANVSPEFLIKSCKKTDMSQDLKQIKVFEALNLKDYGLIFTGGPVWGLAWCPYPHNVRQQYQYLAVSCHPDMDTVHQVTETNEGPGLIQIWNTGKLNHAVECMTTPKLEFCIAHDYGVVRKMAWCPHRCWQTKETILEENRLRQIGLLAIACGDGSIRIFSVSNPELLNNSSSPTVYRPTPEVTLVGHKIRRSKTPSCTSLSWSVKESYMLGGYGDGSVRIWNLETDSTLLRVPTPDQGLLLLPFRTFLPHSKTVTDLSWSPHCTKYFMTASIDRTVKLWCLDNLVTPQITAKSSALTAAIWPSVVQSVVYAEDDVYAQQTCQMRIHSYGDLRDKNRALNAPLQRFLSGIWDISISNWHLMVFGCDFTGNVMFTYYPAVFGEKKPHKSKLVSIMDISLLKIKCVFLISF</sequence>
<dbReference type="InterPro" id="IPR052416">
    <property type="entry name" value="GTF3C_component"/>
</dbReference>
<feature type="compositionally biased region" description="Basic and acidic residues" evidence="8">
    <location>
        <begin position="125"/>
        <end position="134"/>
    </location>
</feature>
<comment type="subcellular location">
    <subcellularLocation>
        <location evidence="1">Nucleus</location>
    </subcellularLocation>
</comment>
<dbReference type="OrthoDB" id="4703at2759"/>
<proteinExistence type="predicted"/>
<dbReference type="PROSITE" id="PS00678">
    <property type="entry name" value="WD_REPEATS_1"/>
    <property type="match status" value="1"/>
</dbReference>
<feature type="region of interest" description="Disordered" evidence="8">
    <location>
        <begin position="51"/>
        <end position="71"/>
    </location>
</feature>
<keyword evidence="5" id="KW-0539">Nucleus</keyword>
<dbReference type="PANTHER" id="PTHR15052:SF2">
    <property type="entry name" value="GENERAL TRANSCRIPTION FACTOR 3C POLYPEPTIDE 2"/>
    <property type="match status" value="1"/>
</dbReference>
<name>A0A6J8BMN3_MYTCO</name>
<dbReference type="GO" id="GO:0006383">
    <property type="term" value="P:transcription by RNA polymerase III"/>
    <property type="evidence" value="ECO:0007669"/>
    <property type="project" value="TreeGrafter"/>
</dbReference>
<dbReference type="Gene3D" id="2.130.10.10">
    <property type="entry name" value="YVTN repeat-like/Quinoprotein amine dehydrogenase"/>
    <property type="match status" value="1"/>
</dbReference>
<feature type="repeat" description="WD" evidence="6">
    <location>
        <begin position="1072"/>
        <end position="1104"/>
    </location>
</feature>
<accession>A0A6J8BMN3</accession>
<dbReference type="SMART" id="SM00320">
    <property type="entry name" value="WD40"/>
    <property type="match status" value="3"/>
</dbReference>
<dbReference type="AlphaFoldDB" id="A0A6J8BMN3"/>
<evidence type="ECO:0000256" key="6">
    <source>
        <dbReference type="PROSITE-ProRule" id="PRU00221"/>
    </source>
</evidence>
<dbReference type="GO" id="GO:0000127">
    <property type="term" value="C:transcription factor TFIIIC complex"/>
    <property type="evidence" value="ECO:0007669"/>
    <property type="project" value="TreeGrafter"/>
</dbReference>
<keyword evidence="4" id="KW-0804">Transcription</keyword>
<evidence type="ECO:0000259" key="9">
    <source>
        <dbReference type="PROSITE" id="PS00028"/>
    </source>
</evidence>
<dbReference type="InterPro" id="IPR036322">
    <property type="entry name" value="WD40_repeat_dom_sf"/>
</dbReference>
<feature type="coiled-coil region" evidence="7">
    <location>
        <begin position="404"/>
        <end position="431"/>
    </location>
</feature>
<dbReference type="InterPro" id="IPR015943">
    <property type="entry name" value="WD40/YVTN_repeat-like_dom_sf"/>
</dbReference>
<evidence type="ECO:0000313" key="11">
    <source>
        <dbReference type="Proteomes" id="UP000507470"/>
    </source>
</evidence>
<dbReference type="InterPro" id="IPR013087">
    <property type="entry name" value="Znf_C2H2_type"/>
</dbReference>
<dbReference type="Proteomes" id="UP000507470">
    <property type="component" value="Unassembled WGS sequence"/>
</dbReference>